<reference evidence="3 4" key="1">
    <citation type="submission" date="2018-10" db="EMBL/GenBank/DDBJ databases">
        <title>Comparative analysis of microorganisms from saline springs in Andes Mountain Range, Colombia.</title>
        <authorList>
            <person name="Rubin E."/>
        </authorList>
    </citation>
    <scope>NUCLEOTIDE SEQUENCE [LARGE SCALE GENOMIC DNA]</scope>
    <source>
        <strain evidence="3 4">USBA 36</strain>
    </source>
</reference>
<dbReference type="AlphaFoldDB" id="A0A420WGA3"/>
<sequence>MGAALLLSGCSFTSDTLWPTLTGENPAGGSQGQQVAIEPSPAERNAQPVLGAPPPALGSTDFRIEPPRPGQPTGTYVGQKVQELREDLRRLQSSIAQHNDSLQQIRNTIEQNASAYHGMVAAINARLQVGTTPGNPVLVQQWDQSQRQLETLNNDVGRMNELANRAAADSNLSAYLLQSTRAAYGLSGAVEEDHRQLGILEDDVNRTVVLIDRLLNEMTDDVRRQSAYISNERGNLQTLALGIKNGQLYGSSLANRAFMPAMGVASTGGLPAQPNYVGPASQQGSLAGGRPLVVIRFDRPNVAYEEALYSAVSSALQRRPDATFDLVAVSPSQGNAAQAALGSSSARRNAERVLRTLTEMGLPPARVNLSAASSGDAGGSEVHLYLR</sequence>
<gene>
    <name evidence="3" type="ORF">BCL74_1925</name>
</gene>
<dbReference type="Proteomes" id="UP000277424">
    <property type="component" value="Unassembled WGS sequence"/>
</dbReference>
<protein>
    <recommendedName>
        <fullName evidence="5">Magnetosome membrane associated protein MmeA</fullName>
    </recommendedName>
</protein>
<feature type="region of interest" description="Disordered" evidence="2">
    <location>
        <begin position="368"/>
        <end position="387"/>
    </location>
</feature>
<name>A0A420WGA3_9PROT</name>
<evidence type="ECO:0008006" key="5">
    <source>
        <dbReference type="Google" id="ProtNLM"/>
    </source>
</evidence>
<dbReference type="EMBL" id="RBIG01000002">
    <property type="protein sequence ID" value="RKQ69989.1"/>
    <property type="molecule type" value="Genomic_DNA"/>
</dbReference>
<evidence type="ECO:0000256" key="2">
    <source>
        <dbReference type="SAM" id="MobiDB-lite"/>
    </source>
</evidence>
<evidence type="ECO:0000313" key="4">
    <source>
        <dbReference type="Proteomes" id="UP000277424"/>
    </source>
</evidence>
<feature type="region of interest" description="Disordered" evidence="2">
    <location>
        <begin position="42"/>
        <end position="76"/>
    </location>
</feature>
<accession>A0A420WGA3</accession>
<evidence type="ECO:0000256" key="1">
    <source>
        <dbReference type="SAM" id="Coils"/>
    </source>
</evidence>
<feature type="coiled-coil region" evidence="1">
    <location>
        <begin position="81"/>
        <end position="108"/>
    </location>
</feature>
<keyword evidence="1" id="KW-0175">Coiled coil</keyword>
<evidence type="ECO:0000313" key="3">
    <source>
        <dbReference type="EMBL" id="RKQ69989.1"/>
    </source>
</evidence>
<proteinExistence type="predicted"/>
<comment type="caution">
    <text evidence="3">The sequence shown here is derived from an EMBL/GenBank/DDBJ whole genome shotgun (WGS) entry which is preliminary data.</text>
</comment>
<organism evidence="3 4">
    <name type="scientific">Oceanibaculum indicum</name>
    <dbReference type="NCBI Taxonomy" id="526216"/>
    <lineage>
        <taxon>Bacteria</taxon>
        <taxon>Pseudomonadati</taxon>
        <taxon>Pseudomonadota</taxon>
        <taxon>Alphaproteobacteria</taxon>
        <taxon>Rhodospirillales</taxon>
        <taxon>Oceanibaculaceae</taxon>
        <taxon>Oceanibaculum</taxon>
    </lineage>
</organism>